<dbReference type="Proteomes" id="UP000887116">
    <property type="component" value="Unassembled WGS sequence"/>
</dbReference>
<feature type="region of interest" description="Disordered" evidence="1">
    <location>
        <begin position="204"/>
        <end position="240"/>
    </location>
</feature>
<protein>
    <submittedName>
        <fullName evidence="2">CAC1F_C domain-containing protein</fullName>
    </submittedName>
</protein>
<proteinExistence type="predicted"/>
<evidence type="ECO:0000313" key="3">
    <source>
        <dbReference type="Proteomes" id="UP000887116"/>
    </source>
</evidence>
<comment type="caution">
    <text evidence="2">The sequence shown here is derived from an EMBL/GenBank/DDBJ whole genome shotgun (WGS) entry which is preliminary data.</text>
</comment>
<dbReference type="OrthoDB" id="6425079at2759"/>
<gene>
    <name evidence="2" type="primary">AVEN_223036_1</name>
    <name evidence="2" type="ORF">TNCT_86401</name>
</gene>
<sequence>MRFFNDFFLHESPSSEESDERTQPPTPPPRHFLRKSGGSFRLPCLTKQTSHEKPILVCSASAGESPPPSGDRTLMSRIAASLRFSPLPVMAVAGVNTEEDPSLSPVDRRNHVPLHRASYHGHSKYVPEMNGVEIPNNMQKYNPDERVIGSAENLVGRVLQEQGLGRYCDPEFVKATQRELAEAINLTPEELDRAAHRLLQAERRSSNPYLYQPDHQVPNDRFLSSLRDDQDRPSSQQNYRWDDKHFAVSEQKKGVRKMLSTH</sequence>
<evidence type="ECO:0000313" key="2">
    <source>
        <dbReference type="EMBL" id="GFR29804.1"/>
    </source>
</evidence>
<keyword evidence="3" id="KW-1185">Reference proteome</keyword>
<accession>A0A8X6HTU2</accession>
<feature type="region of interest" description="Disordered" evidence="1">
    <location>
        <begin position="1"/>
        <end position="38"/>
    </location>
</feature>
<name>A0A8X6HTU2_TRICU</name>
<dbReference type="EMBL" id="BMAO01019313">
    <property type="protein sequence ID" value="GFR29804.1"/>
    <property type="molecule type" value="Genomic_DNA"/>
</dbReference>
<organism evidence="2 3">
    <name type="scientific">Trichonephila clavata</name>
    <name type="common">Joro spider</name>
    <name type="synonym">Nephila clavata</name>
    <dbReference type="NCBI Taxonomy" id="2740835"/>
    <lineage>
        <taxon>Eukaryota</taxon>
        <taxon>Metazoa</taxon>
        <taxon>Ecdysozoa</taxon>
        <taxon>Arthropoda</taxon>
        <taxon>Chelicerata</taxon>
        <taxon>Arachnida</taxon>
        <taxon>Araneae</taxon>
        <taxon>Araneomorphae</taxon>
        <taxon>Entelegynae</taxon>
        <taxon>Araneoidea</taxon>
        <taxon>Nephilidae</taxon>
        <taxon>Trichonephila</taxon>
    </lineage>
</organism>
<evidence type="ECO:0000256" key="1">
    <source>
        <dbReference type="SAM" id="MobiDB-lite"/>
    </source>
</evidence>
<reference evidence="2" key="1">
    <citation type="submission" date="2020-07" db="EMBL/GenBank/DDBJ databases">
        <title>Multicomponent nature underlies the extraordinary mechanical properties of spider dragline silk.</title>
        <authorList>
            <person name="Kono N."/>
            <person name="Nakamura H."/>
            <person name="Mori M."/>
            <person name="Yoshida Y."/>
            <person name="Ohtoshi R."/>
            <person name="Malay A.D."/>
            <person name="Moran D.A.P."/>
            <person name="Tomita M."/>
            <person name="Numata K."/>
            <person name="Arakawa K."/>
        </authorList>
    </citation>
    <scope>NUCLEOTIDE SEQUENCE</scope>
</reference>
<dbReference type="AlphaFoldDB" id="A0A8X6HTU2"/>